<feature type="chain" id="PRO_5020362968" evidence="2">
    <location>
        <begin position="20"/>
        <end position="164"/>
    </location>
</feature>
<organism evidence="3 4">
    <name type="scientific">Setaria viridis</name>
    <name type="common">Green bristlegrass</name>
    <name type="synonym">Setaria italica subsp. viridis</name>
    <dbReference type="NCBI Taxonomy" id="4556"/>
    <lineage>
        <taxon>Eukaryota</taxon>
        <taxon>Viridiplantae</taxon>
        <taxon>Streptophyta</taxon>
        <taxon>Embryophyta</taxon>
        <taxon>Tracheophyta</taxon>
        <taxon>Spermatophyta</taxon>
        <taxon>Magnoliopsida</taxon>
        <taxon>Liliopsida</taxon>
        <taxon>Poales</taxon>
        <taxon>Poaceae</taxon>
        <taxon>PACMAD clade</taxon>
        <taxon>Panicoideae</taxon>
        <taxon>Panicodae</taxon>
        <taxon>Paniceae</taxon>
        <taxon>Cenchrinae</taxon>
        <taxon>Setaria</taxon>
    </lineage>
</organism>
<evidence type="ECO:0000313" key="4">
    <source>
        <dbReference type="Proteomes" id="UP000298652"/>
    </source>
</evidence>
<feature type="region of interest" description="Disordered" evidence="1">
    <location>
        <begin position="78"/>
        <end position="112"/>
    </location>
</feature>
<accession>A0A4U6T2J1</accession>
<evidence type="ECO:0000256" key="2">
    <source>
        <dbReference type="SAM" id="SignalP"/>
    </source>
</evidence>
<reference evidence="3" key="1">
    <citation type="submission" date="2019-03" db="EMBL/GenBank/DDBJ databases">
        <title>WGS assembly of Setaria viridis.</title>
        <authorList>
            <person name="Huang P."/>
            <person name="Jenkins J."/>
            <person name="Grimwood J."/>
            <person name="Barry K."/>
            <person name="Healey A."/>
            <person name="Mamidi S."/>
            <person name="Sreedasyam A."/>
            <person name="Shu S."/>
            <person name="Feldman M."/>
            <person name="Wu J."/>
            <person name="Yu Y."/>
            <person name="Chen C."/>
            <person name="Johnson J."/>
            <person name="Rokhsar D."/>
            <person name="Baxter I."/>
            <person name="Schmutz J."/>
            <person name="Brutnell T."/>
            <person name="Kellogg E."/>
        </authorList>
    </citation>
    <scope>NUCLEOTIDE SEQUENCE [LARGE SCALE GENOMIC DNA]</scope>
</reference>
<evidence type="ECO:0000313" key="3">
    <source>
        <dbReference type="EMBL" id="TKV94658.1"/>
    </source>
</evidence>
<keyword evidence="4" id="KW-1185">Reference proteome</keyword>
<feature type="signal peptide" evidence="2">
    <location>
        <begin position="1"/>
        <end position="19"/>
    </location>
</feature>
<dbReference type="Proteomes" id="UP000298652">
    <property type="component" value="Chromosome 9"/>
</dbReference>
<sequence length="164" mass="17719">MGSLLLLIISKTLVKRLQGGGIQGRTEAFQVFRQRGKAGDEKLKPTISVETQKWEPLQALIHEHVPLYSVASRRRRFRRETSTRKSTVQGPLGGTPTRCVGKGPRISPHGSPGAWITSGEGNGWECINGTPASTCTIGEAAHHNYIVPIKTSSLRGRHGGAACD</sequence>
<evidence type="ECO:0000256" key="1">
    <source>
        <dbReference type="SAM" id="MobiDB-lite"/>
    </source>
</evidence>
<name>A0A4U6T2J1_SETVI</name>
<gene>
    <name evidence="3" type="ORF">SEVIR_9G310000v2</name>
</gene>
<keyword evidence="2" id="KW-0732">Signal</keyword>
<dbReference type="EMBL" id="CM016560">
    <property type="protein sequence ID" value="TKV94658.1"/>
    <property type="molecule type" value="Genomic_DNA"/>
</dbReference>
<dbReference type="AlphaFoldDB" id="A0A4U6T2J1"/>
<protein>
    <submittedName>
        <fullName evidence="3">Uncharacterized protein</fullName>
    </submittedName>
</protein>
<dbReference type="Gramene" id="TKV94658">
    <property type="protein sequence ID" value="TKV94658"/>
    <property type="gene ID" value="SEVIR_9G310000v2"/>
</dbReference>
<proteinExistence type="predicted"/>